<dbReference type="SUPFAM" id="SSF48452">
    <property type="entry name" value="TPR-like"/>
    <property type="match status" value="2"/>
</dbReference>
<keyword evidence="5" id="KW-0677">Repeat</keyword>
<keyword evidence="6" id="KW-0802">TPR repeat</keyword>
<comment type="subcellular location">
    <subcellularLocation>
        <location evidence="1">Cytoplasm</location>
    </subcellularLocation>
</comment>
<keyword evidence="2" id="KW-0596">Phosphopantetheine</keyword>
<dbReference type="InterPro" id="IPR036736">
    <property type="entry name" value="ACP-like_sf"/>
</dbReference>
<dbReference type="GO" id="GO:0005929">
    <property type="term" value="C:cilium"/>
    <property type="evidence" value="ECO:0007669"/>
    <property type="project" value="TreeGrafter"/>
</dbReference>
<evidence type="ECO:0000256" key="5">
    <source>
        <dbReference type="ARBA" id="ARBA00022737"/>
    </source>
</evidence>
<dbReference type="PANTHER" id="PTHR46630:SF1">
    <property type="entry name" value="TETRATRICOPEPTIDE REPEAT PROTEIN 29"/>
    <property type="match status" value="1"/>
</dbReference>
<dbReference type="InterPro" id="IPR051476">
    <property type="entry name" value="Bac_ResReg_Asp_Phosphatase"/>
</dbReference>
<name>A0A813D7W5_POLGL</name>
<evidence type="ECO:0000256" key="7">
    <source>
        <dbReference type="ARBA" id="ARBA00040665"/>
    </source>
</evidence>
<evidence type="ECO:0000256" key="6">
    <source>
        <dbReference type="ARBA" id="ARBA00022803"/>
    </source>
</evidence>
<evidence type="ECO:0000313" key="9">
    <source>
        <dbReference type="EMBL" id="CAE8581666.1"/>
    </source>
</evidence>
<dbReference type="InterPro" id="IPR020806">
    <property type="entry name" value="PKS_PP-bd"/>
</dbReference>
<evidence type="ECO:0000256" key="3">
    <source>
        <dbReference type="ARBA" id="ARBA00022490"/>
    </source>
</evidence>
<keyword evidence="10" id="KW-1185">Reference proteome</keyword>
<dbReference type="Pfam" id="PF00550">
    <property type="entry name" value="PP-binding"/>
    <property type="match status" value="1"/>
</dbReference>
<dbReference type="GO" id="GO:0005737">
    <property type="term" value="C:cytoplasm"/>
    <property type="evidence" value="ECO:0007669"/>
    <property type="project" value="UniProtKB-SubCell"/>
</dbReference>
<dbReference type="PROSITE" id="PS50075">
    <property type="entry name" value="CARRIER"/>
    <property type="match status" value="1"/>
</dbReference>
<dbReference type="SMART" id="SM00823">
    <property type="entry name" value="PKS_PP"/>
    <property type="match status" value="1"/>
</dbReference>
<feature type="domain" description="Carrier" evidence="8">
    <location>
        <begin position="367"/>
        <end position="443"/>
    </location>
</feature>
<organism evidence="9 10">
    <name type="scientific">Polarella glacialis</name>
    <name type="common">Dinoflagellate</name>
    <dbReference type="NCBI Taxonomy" id="89957"/>
    <lineage>
        <taxon>Eukaryota</taxon>
        <taxon>Sar</taxon>
        <taxon>Alveolata</taxon>
        <taxon>Dinophyceae</taxon>
        <taxon>Suessiales</taxon>
        <taxon>Suessiaceae</taxon>
        <taxon>Polarella</taxon>
    </lineage>
</organism>
<evidence type="ECO:0000259" key="8">
    <source>
        <dbReference type="PROSITE" id="PS50075"/>
    </source>
</evidence>
<gene>
    <name evidence="9" type="ORF">PGLA1383_LOCUS681</name>
</gene>
<keyword evidence="3" id="KW-0963">Cytoplasm</keyword>
<dbReference type="AlphaFoldDB" id="A0A813D7W5"/>
<dbReference type="SMART" id="SM01294">
    <property type="entry name" value="PKS_PP_betabranch"/>
    <property type="match status" value="1"/>
</dbReference>
<dbReference type="InterPro" id="IPR009081">
    <property type="entry name" value="PP-bd_ACP"/>
</dbReference>
<proteinExistence type="predicted"/>
<dbReference type="GO" id="GO:0031177">
    <property type="term" value="F:phosphopantetheine binding"/>
    <property type="evidence" value="ECO:0007669"/>
    <property type="project" value="InterPro"/>
</dbReference>
<dbReference type="Gene3D" id="1.25.40.10">
    <property type="entry name" value="Tetratricopeptide repeat domain"/>
    <property type="match status" value="2"/>
</dbReference>
<comment type="caution">
    <text evidence="9">The sequence shown here is derived from an EMBL/GenBank/DDBJ whole genome shotgun (WGS) entry which is preliminary data.</text>
</comment>
<dbReference type="Gene3D" id="1.10.1200.10">
    <property type="entry name" value="ACP-like"/>
    <property type="match status" value="1"/>
</dbReference>
<evidence type="ECO:0000256" key="4">
    <source>
        <dbReference type="ARBA" id="ARBA00022553"/>
    </source>
</evidence>
<dbReference type="PANTHER" id="PTHR46630">
    <property type="entry name" value="TETRATRICOPEPTIDE REPEAT PROTEIN 29"/>
    <property type="match status" value="1"/>
</dbReference>
<dbReference type="OrthoDB" id="434610at2759"/>
<reference evidence="9" key="1">
    <citation type="submission" date="2021-02" db="EMBL/GenBank/DDBJ databases">
        <authorList>
            <person name="Dougan E. K."/>
            <person name="Rhodes N."/>
            <person name="Thang M."/>
            <person name="Chan C."/>
        </authorList>
    </citation>
    <scope>NUCLEOTIDE SEQUENCE</scope>
</reference>
<protein>
    <recommendedName>
        <fullName evidence="7">Tetratricopeptide repeat protein 29</fullName>
    </recommendedName>
</protein>
<feature type="non-terminal residue" evidence="9">
    <location>
        <position position="786"/>
    </location>
</feature>
<dbReference type="Pfam" id="PF13424">
    <property type="entry name" value="TPR_12"/>
    <property type="match status" value="1"/>
</dbReference>
<evidence type="ECO:0000256" key="1">
    <source>
        <dbReference type="ARBA" id="ARBA00004496"/>
    </source>
</evidence>
<dbReference type="Proteomes" id="UP000654075">
    <property type="component" value="Unassembled WGS sequence"/>
</dbReference>
<dbReference type="InterPro" id="IPR011990">
    <property type="entry name" value="TPR-like_helical_dom_sf"/>
</dbReference>
<dbReference type="SUPFAM" id="SSF47336">
    <property type="entry name" value="ACP-like"/>
    <property type="match status" value="1"/>
</dbReference>
<keyword evidence="4" id="KW-0597">Phosphoprotein</keyword>
<evidence type="ECO:0000313" key="10">
    <source>
        <dbReference type="Proteomes" id="UP000654075"/>
    </source>
</evidence>
<dbReference type="GO" id="GO:0003341">
    <property type="term" value="P:cilium movement"/>
    <property type="evidence" value="ECO:0007669"/>
    <property type="project" value="TreeGrafter"/>
</dbReference>
<dbReference type="EMBL" id="CAJNNV010000159">
    <property type="protein sequence ID" value="CAE8581666.1"/>
    <property type="molecule type" value="Genomic_DNA"/>
</dbReference>
<accession>A0A813D7W5</accession>
<sequence>AAQEAQSSAAQFSDRRLEAQAQLTVAQVYLKRGELDRAAQAAQEAQSLCQREDDRRQEVRALLVLSSVLMAKDNVQEALDAAGEARLVAEQSEDKEGEANALRSLSDIYQERGDLDQALELARKERLCREKTKQKRGAALALLNIVNLHTCRGETKAAARAAEAARTLCRKEGSRLADLLVESLTLAAQAHMLVASQLDEDAEQPEGPAKDRRMSEAATRALKAAEEAVEVAGPLDNNLANGTANLCHAEVLTMVGETRQAITSARRASECLNRVGHQQEAGCALMICARGYQEMKTPGLAEKAAEQALDLFKSSGDSEGEKAALQLLDEIGPRMVGGLTAGSYADVPAGGAPALTQSVAEAAPQGPDAAQVREMIRREVELVVGSADDVQDDIPLMDTGLDSLSSVQFRNDLTRDFNVKLPASLVFDYPTIGLMAAGLGAGLRSGLRPTVPWRLGQCRGLRQRRPPLAAALTPPCSKSFQHSVLRQSPSRHAALITLSGHTRVSSGNDVWNGIAQVMKEVGGNIEDAAGTSMQSDAFSAGGLHTERRKERSPRFMVSAFNTRIAPFSLAPWQVDHRQQASLMGMRSVFESEDSSSSDEVAVAFVVKASVDEDSVSDMSDLFHTRFPGLVCTVTVGAALDMQAPERKEASACSSSLPRQELTGTIRLFGKDQVGQLAGIAEVLHRCNVTILNLLVTTGVCDPETCEFLECVGGPLSENVVTVAALDRSTFDEEVLRKEVHRSATDVGYHVTSIILDNEKLRSQHLASYYLRRKVFLGEGLFRARPG</sequence>
<evidence type="ECO:0000256" key="2">
    <source>
        <dbReference type="ARBA" id="ARBA00022450"/>
    </source>
</evidence>